<evidence type="ECO:0000259" key="2">
    <source>
        <dbReference type="Pfam" id="PF00171"/>
    </source>
</evidence>
<dbReference type="EMBL" id="RJUK01000001">
    <property type="protein sequence ID" value="ROQ20755.1"/>
    <property type="molecule type" value="Genomic_DNA"/>
</dbReference>
<dbReference type="InterPro" id="IPR016161">
    <property type="entry name" value="Ald_DH/histidinol_DH"/>
</dbReference>
<keyword evidence="4" id="KW-1185">Reference proteome</keyword>
<dbReference type="InterPro" id="IPR044151">
    <property type="entry name" value="ALDH_KGSADH"/>
</dbReference>
<dbReference type="InterPro" id="IPR015590">
    <property type="entry name" value="Aldehyde_DH_dom"/>
</dbReference>
<evidence type="ECO:0000256" key="1">
    <source>
        <dbReference type="ARBA" id="ARBA00023002"/>
    </source>
</evidence>
<dbReference type="Gene3D" id="3.40.309.10">
    <property type="entry name" value="Aldehyde Dehydrogenase, Chain A, domain 2"/>
    <property type="match status" value="1"/>
</dbReference>
<comment type="caution">
    <text evidence="3">The sequence shown here is derived from an EMBL/GenBank/DDBJ whole genome shotgun (WGS) entry which is preliminary data.</text>
</comment>
<proteinExistence type="predicted"/>
<dbReference type="GO" id="GO:0016620">
    <property type="term" value="F:oxidoreductase activity, acting on the aldehyde or oxo group of donors, NAD or NADP as acceptor"/>
    <property type="evidence" value="ECO:0007669"/>
    <property type="project" value="InterPro"/>
</dbReference>
<dbReference type="Pfam" id="PF00171">
    <property type="entry name" value="Aldedh"/>
    <property type="match status" value="1"/>
</dbReference>
<evidence type="ECO:0000313" key="4">
    <source>
        <dbReference type="Proteomes" id="UP000273643"/>
    </source>
</evidence>
<name>A0A3N1NX17_9GAMM</name>
<organism evidence="3 4">
    <name type="scientific">Marinimicrobium koreense</name>
    <dbReference type="NCBI Taxonomy" id="306545"/>
    <lineage>
        <taxon>Bacteria</taxon>
        <taxon>Pseudomonadati</taxon>
        <taxon>Pseudomonadota</taxon>
        <taxon>Gammaproteobacteria</taxon>
        <taxon>Cellvibrionales</taxon>
        <taxon>Cellvibrionaceae</taxon>
        <taxon>Marinimicrobium</taxon>
    </lineage>
</organism>
<evidence type="ECO:0000313" key="3">
    <source>
        <dbReference type="EMBL" id="ROQ20755.1"/>
    </source>
</evidence>
<dbReference type="Gene3D" id="3.40.605.10">
    <property type="entry name" value="Aldehyde Dehydrogenase, Chain A, domain 1"/>
    <property type="match status" value="1"/>
</dbReference>
<dbReference type="InterPro" id="IPR016162">
    <property type="entry name" value="Ald_DH_N"/>
</dbReference>
<dbReference type="InterPro" id="IPR050740">
    <property type="entry name" value="Aldehyde_DH_Superfamily"/>
</dbReference>
<protein>
    <submittedName>
        <fullName evidence="3">NADP-dependent aldehyde dehydrogenase</fullName>
    </submittedName>
</protein>
<reference evidence="3 4" key="1">
    <citation type="submission" date="2018-11" db="EMBL/GenBank/DDBJ databases">
        <title>Genomic Encyclopedia of Type Strains, Phase IV (KMG-IV): sequencing the most valuable type-strain genomes for metagenomic binning, comparative biology and taxonomic classification.</title>
        <authorList>
            <person name="Goeker M."/>
        </authorList>
    </citation>
    <scope>NUCLEOTIDE SEQUENCE [LARGE SCALE GENOMIC DNA]</scope>
    <source>
        <strain evidence="3 4">DSM 16974</strain>
    </source>
</reference>
<keyword evidence="1" id="KW-0560">Oxidoreductase</keyword>
<accession>A0A3N1NX17</accession>
<dbReference type="PANTHER" id="PTHR43353:SF3">
    <property type="entry name" value="ALDEHYDE DEHYDROGENASE-RELATED"/>
    <property type="match status" value="1"/>
</dbReference>
<dbReference type="InterPro" id="IPR016163">
    <property type="entry name" value="Ald_DH_C"/>
</dbReference>
<dbReference type="RefSeq" id="WP_123637856.1">
    <property type="nucleotide sequence ID" value="NZ_RJUK01000001.1"/>
</dbReference>
<dbReference type="AlphaFoldDB" id="A0A3N1NX17"/>
<feature type="domain" description="Aldehyde dehydrogenase" evidence="2">
    <location>
        <begin position="13"/>
        <end position="462"/>
    </location>
</feature>
<dbReference type="Proteomes" id="UP000273643">
    <property type="component" value="Unassembled WGS sequence"/>
</dbReference>
<dbReference type="OrthoDB" id="9770537at2"/>
<dbReference type="CDD" id="cd07129">
    <property type="entry name" value="ALDH_KGSADH"/>
    <property type="match status" value="1"/>
</dbReference>
<dbReference type="SUPFAM" id="SSF53720">
    <property type="entry name" value="ALDH-like"/>
    <property type="match status" value="1"/>
</dbReference>
<gene>
    <name evidence="3" type="ORF">EDC38_1371</name>
</gene>
<sequence>MRISGDIYYQGEWHKGESEGYQALDPASGKSLEPVMSAASEVQVDTAAQAAAEAFAEYRNTSLTERAKFLRCCADEIMNLGEALTDRVSAETGYPTARAEGERARTCGQLRMFADYIESGDHLDARIDTAQPDRQPLPKPDLRYVNQALGPVAVFGVANFPLAFSVAGGDTASALAAGCPVVVKSHPSHPGTSELVGRAMATAAEKSGMPAGVFSLLRGDNAVGARLVQAPQIKAVGFTGSFKGGMALHKLANERPDPIPVFAEMSSVNPLVLLPEALKDSAETIAKGFVGSMTMGTGQFCVKPGLVLALEGAELEAFLNAASEQLQQTDAGVMLNEGICSSYDKGLTGYLNQDFVQVLAQGREAQSEQGFHARPTLLRTRAEDFLKHPEIHDELFGPASLVVVCKDSNQLRSVLDTLDGQLSGTIHSTQEELAHHKALVDLLTAKVGRLVINGFPTGVEVCPSMMHGGPFPASTDARFTSVGTAAIQRFLRPVCFQNFPEPLLPDALRDSNPLKLTRVVNGTLSQEAL</sequence>
<dbReference type="PANTHER" id="PTHR43353">
    <property type="entry name" value="SUCCINATE-SEMIALDEHYDE DEHYDROGENASE, MITOCHONDRIAL"/>
    <property type="match status" value="1"/>
</dbReference>